<sequence length="153" mass="17380">MKALIDSPICLSCGEDTKSSIGAMRDYRDWSSVITVEERTRFFNQPIPHCFVSNSLIDVKDITLMTFLTVRYIWKSENNFNSGHRGAQEIMNFSLSRARCYTVGEVRGNGGPSFSKEECWEPPSVGWIGEGCQKKCKDDGKWILGDANIYHLR</sequence>
<reference evidence="1 2" key="1">
    <citation type="submission" date="2023-03" db="EMBL/GenBank/DDBJ databases">
        <title>WGS of Gossypium arboreum.</title>
        <authorList>
            <person name="Yu D."/>
        </authorList>
    </citation>
    <scope>NUCLEOTIDE SEQUENCE [LARGE SCALE GENOMIC DNA]</scope>
    <source>
        <tissue evidence="1">Leaf</tissue>
    </source>
</reference>
<organism evidence="1 2">
    <name type="scientific">Gossypium arboreum</name>
    <name type="common">Tree cotton</name>
    <name type="synonym">Gossypium nanking</name>
    <dbReference type="NCBI Taxonomy" id="29729"/>
    <lineage>
        <taxon>Eukaryota</taxon>
        <taxon>Viridiplantae</taxon>
        <taxon>Streptophyta</taxon>
        <taxon>Embryophyta</taxon>
        <taxon>Tracheophyta</taxon>
        <taxon>Spermatophyta</taxon>
        <taxon>Magnoliopsida</taxon>
        <taxon>eudicotyledons</taxon>
        <taxon>Gunneridae</taxon>
        <taxon>Pentapetalae</taxon>
        <taxon>rosids</taxon>
        <taxon>malvids</taxon>
        <taxon>Malvales</taxon>
        <taxon>Malvaceae</taxon>
        <taxon>Malvoideae</taxon>
        <taxon>Gossypium</taxon>
    </lineage>
</organism>
<evidence type="ECO:0000313" key="2">
    <source>
        <dbReference type="Proteomes" id="UP001358586"/>
    </source>
</evidence>
<evidence type="ECO:0000313" key="1">
    <source>
        <dbReference type="EMBL" id="KAK5770629.1"/>
    </source>
</evidence>
<dbReference type="Proteomes" id="UP001358586">
    <property type="component" value="Chromosome 13"/>
</dbReference>
<gene>
    <name evidence="1" type="ORF">PVK06_046781</name>
</gene>
<protein>
    <submittedName>
        <fullName evidence="1">Uncharacterized protein</fullName>
    </submittedName>
</protein>
<dbReference type="EMBL" id="JARKNE010000013">
    <property type="protein sequence ID" value="KAK5770629.1"/>
    <property type="molecule type" value="Genomic_DNA"/>
</dbReference>
<name>A0ABR0ME63_GOSAR</name>
<proteinExistence type="predicted"/>
<accession>A0ABR0ME63</accession>
<comment type="caution">
    <text evidence="1">The sequence shown here is derived from an EMBL/GenBank/DDBJ whole genome shotgun (WGS) entry which is preliminary data.</text>
</comment>
<keyword evidence="2" id="KW-1185">Reference proteome</keyword>